<comment type="similarity">
    <text evidence="1">Belongs to the sigma-70 factor family. ECF subfamily.</text>
</comment>
<protein>
    <submittedName>
        <fullName evidence="7">RNA polymerase sigma factor SigM</fullName>
    </submittedName>
</protein>
<keyword evidence="4" id="KW-0804">Transcription</keyword>
<reference evidence="7 8" key="1">
    <citation type="submission" date="2019-03" db="EMBL/GenBank/DDBJ databases">
        <title>Deep-cultivation of Planctomycetes and their phenomic and genomic characterization uncovers novel biology.</title>
        <authorList>
            <person name="Wiegand S."/>
            <person name="Jogler M."/>
            <person name="Boedeker C."/>
            <person name="Pinto D."/>
            <person name="Vollmers J."/>
            <person name="Rivas-Marin E."/>
            <person name="Kohn T."/>
            <person name="Peeters S.H."/>
            <person name="Heuer A."/>
            <person name="Rast P."/>
            <person name="Oberbeckmann S."/>
            <person name="Bunk B."/>
            <person name="Jeske O."/>
            <person name="Meyerdierks A."/>
            <person name="Storesund J.E."/>
            <person name="Kallscheuer N."/>
            <person name="Luecker S."/>
            <person name="Lage O.M."/>
            <person name="Pohl T."/>
            <person name="Merkel B.J."/>
            <person name="Hornburger P."/>
            <person name="Mueller R.-W."/>
            <person name="Bruemmer F."/>
            <person name="Labrenz M."/>
            <person name="Spormann A.M."/>
            <person name="Op den Camp H."/>
            <person name="Overmann J."/>
            <person name="Amann R."/>
            <person name="Jetten M.S.M."/>
            <person name="Mascher T."/>
            <person name="Medema M.H."/>
            <person name="Devos D.P."/>
            <person name="Kaster A.-K."/>
            <person name="Ovreas L."/>
            <person name="Rohde M."/>
            <person name="Galperin M.Y."/>
            <person name="Jogler C."/>
        </authorList>
    </citation>
    <scope>NUCLEOTIDE SEQUENCE [LARGE SCALE GENOMIC DNA]</scope>
    <source>
        <strain evidence="7 8">Enr17</strain>
    </source>
</reference>
<sequence>MDNSQNLKQETSRESNQELLQAQSRELLARNWMKAQPSLLAFIVSSTPQFSDAEDLLHEVAAEVALRFNQYDQNRPFLPWALWVAKMKIADFYRSKKRTPVVFVGESIDAVAEVCTRVQLNLDEEKGALENCLSQLTDRSRELLHLRYTQEMKPQDISEKLGLTPGSVRVSLSRIRSALTQCVKNILSRKQVTNG</sequence>
<dbReference type="GO" id="GO:0003677">
    <property type="term" value="F:DNA binding"/>
    <property type="evidence" value="ECO:0007669"/>
    <property type="project" value="InterPro"/>
</dbReference>
<evidence type="ECO:0000259" key="5">
    <source>
        <dbReference type="Pfam" id="PF04542"/>
    </source>
</evidence>
<dbReference type="PANTHER" id="PTHR43133">
    <property type="entry name" value="RNA POLYMERASE ECF-TYPE SIGMA FACTO"/>
    <property type="match status" value="1"/>
</dbReference>
<gene>
    <name evidence="7" type="primary">sigM</name>
    <name evidence="7" type="ORF">Enr17x_18700</name>
</gene>
<dbReference type="SUPFAM" id="SSF88946">
    <property type="entry name" value="Sigma2 domain of RNA polymerase sigma factors"/>
    <property type="match status" value="1"/>
</dbReference>
<dbReference type="SUPFAM" id="SSF88659">
    <property type="entry name" value="Sigma3 and sigma4 domains of RNA polymerase sigma factors"/>
    <property type="match status" value="1"/>
</dbReference>
<feature type="domain" description="RNA polymerase sigma factor 70 region 4 type 2" evidence="6">
    <location>
        <begin position="128"/>
        <end position="179"/>
    </location>
</feature>
<evidence type="ECO:0000256" key="4">
    <source>
        <dbReference type="ARBA" id="ARBA00023163"/>
    </source>
</evidence>
<dbReference type="Proteomes" id="UP000318313">
    <property type="component" value="Chromosome"/>
</dbReference>
<evidence type="ECO:0000313" key="8">
    <source>
        <dbReference type="Proteomes" id="UP000318313"/>
    </source>
</evidence>
<dbReference type="InterPro" id="IPR007627">
    <property type="entry name" value="RNA_pol_sigma70_r2"/>
</dbReference>
<dbReference type="EMBL" id="CP037452">
    <property type="protein sequence ID" value="QDV49849.1"/>
    <property type="molecule type" value="Genomic_DNA"/>
</dbReference>
<dbReference type="InterPro" id="IPR013324">
    <property type="entry name" value="RNA_pol_sigma_r3/r4-like"/>
</dbReference>
<feature type="domain" description="RNA polymerase sigma-70 region 2" evidence="5">
    <location>
        <begin position="36"/>
        <end position="99"/>
    </location>
</feature>
<keyword evidence="8" id="KW-1185">Reference proteome</keyword>
<dbReference type="KEGG" id="gfm:Enr17x_18700"/>
<dbReference type="GO" id="GO:0006352">
    <property type="term" value="P:DNA-templated transcription initiation"/>
    <property type="evidence" value="ECO:0007669"/>
    <property type="project" value="InterPro"/>
</dbReference>
<dbReference type="GO" id="GO:0016987">
    <property type="term" value="F:sigma factor activity"/>
    <property type="evidence" value="ECO:0007669"/>
    <property type="project" value="UniProtKB-KW"/>
</dbReference>
<name>A0A518IA10_9PLAN</name>
<dbReference type="AlphaFoldDB" id="A0A518IA10"/>
<dbReference type="InterPro" id="IPR039425">
    <property type="entry name" value="RNA_pol_sigma-70-like"/>
</dbReference>
<evidence type="ECO:0000259" key="6">
    <source>
        <dbReference type="Pfam" id="PF08281"/>
    </source>
</evidence>
<accession>A0A518IA10</accession>
<dbReference type="Gene3D" id="1.10.1740.10">
    <property type="match status" value="1"/>
</dbReference>
<dbReference type="Pfam" id="PF04542">
    <property type="entry name" value="Sigma70_r2"/>
    <property type="match status" value="1"/>
</dbReference>
<evidence type="ECO:0000256" key="3">
    <source>
        <dbReference type="ARBA" id="ARBA00023082"/>
    </source>
</evidence>
<dbReference type="Pfam" id="PF08281">
    <property type="entry name" value="Sigma70_r4_2"/>
    <property type="match status" value="1"/>
</dbReference>
<dbReference type="CDD" id="cd06171">
    <property type="entry name" value="Sigma70_r4"/>
    <property type="match status" value="1"/>
</dbReference>
<dbReference type="RefSeq" id="WP_145307930.1">
    <property type="nucleotide sequence ID" value="NZ_CP037452.1"/>
</dbReference>
<dbReference type="OrthoDB" id="6383365at2"/>
<dbReference type="InterPro" id="IPR014284">
    <property type="entry name" value="RNA_pol_sigma-70_dom"/>
</dbReference>
<evidence type="ECO:0000313" key="7">
    <source>
        <dbReference type="EMBL" id="QDV49849.1"/>
    </source>
</evidence>
<dbReference type="NCBIfam" id="TIGR02937">
    <property type="entry name" value="sigma70-ECF"/>
    <property type="match status" value="1"/>
</dbReference>
<keyword evidence="3" id="KW-0731">Sigma factor</keyword>
<evidence type="ECO:0000256" key="2">
    <source>
        <dbReference type="ARBA" id="ARBA00023015"/>
    </source>
</evidence>
<evidence type="ECO:0000256" key="1">
    <source>
        <dbReference type="ARBA" id="ARBA00010641"/>
    </source>
</evidence>
<dbReference type="InterPro" id="IPR013249">
    <property type="entry name" value="RNA_pol_sigma70_r4_t2"/>
</dbReference>
<organism evidence="7 8">
    <name type="scientific">Gimesia fumaroli</name>
    <dbReference type="NCBI Taxonomy" id="2527976"/>
    <lineage>
        <taxon>Bacteria</taxon>
        <taxon>Pseudomonadati</taxon>
        <taxon>Planctomycetota</taxon>
        <taxon>Planctomycetia</taxon>
        <taxon>Planctomycetales</taxon>
        <taxon>Planctomycetaceae</taxon>
        <taxon>Gimesia</taxon>
    </lineage>
</organism>
<dbReference type="PANTHER" id="PTHR43133:SF51">
    <property type="entry name" value="RNA POLYMERASE SIGMA FACTOR"/>
    <property type="match status" value="1"/>
</dbReference>
<proteinExistence type="inferred from homology"/>
<dbReference type="InterPro" id="IPR036388">
    <property type="entry name" value="WH-like_DNA-bd_sf"/>
</dbReference>
<keyword evidence="2" id="KW-0805">Transcription regulation</keyword>
<dbReference type="InterPro" id="IPR013325">
    <property type="entry name" value="RNA_pol_sigma_r2"/>
</dbReference>
<dbReference type="Gene3D" id="1.10.10.10">
    <property type="entry name" value="Winged helix-like DNA-binding domain superfamily/Winged helix DNA-binding domain"/>
    <property type="match status" value="1"/>
</dbReference>